<evidence type="ECO:0000256" key="4">
    <source>
        <dbReference type="ARBA" id="ARBA00022679"/>
    </source>
</evidence>
<dbReference type="OrthoDB" id="9801955at2"/>
<dbReference type="Proteomes" id="UP000240978">
    <property type="component" value="Unassembled WGS sequence"/>
</dbReference>
<evidence type="ECO:0000256" key="3">
    <source>
        <dbReference type="ARBA" id="ARBA00022519"/>
    </source>
</evidence>
<protein>
    <submittedName>
        <fullName evidence="8">KDO2-lipid IV(A) lauroyltransferase</fullName>
    </submittedName>
</protein>
<dbReference type="RefSeq" id="WP_106603771.1">
    <property type="nucleotide sequence ID" value="NZ_PYGK01000008.1"/>
</dbReference>
<evidence type="ECO:0000256" key="7">
    <source>
        <dbReference type="SAM" id="Phobius"/>
    </source>
</evidence>
<evidence type="ECO:0000256" key="6">
    <source>
        <dbReference type="ARBA" id="ARBA00023315"/>
    </source>
</evidence>
<dbReference type="PANTHER" id="PTHR30606:SF10">
    <property type="entry name" value="PHOSPHATIDYLINOSITOL MANNOSIDE ACYLTRANSFERASE"/>
    <property type="match status" value="1"/>
</dbReference>
<dbReference type="InterPro" id="IPR004960">
    <property type="entry name" value="LipA_acyltrans"/>
</dbReference>
<dbReference type="PIRSF" id="PIRSF026649">
    <property type="entry name" value="MsbB"/>
    <property type="match status" value="1"/>
</dbReference>
<name>A0A2P8G2X1_9BACT</name>
<keyword evidence="7" id="KW-1133">Transmembrane helix</keyword>
<dbReference type="PANTHER" id="PTHR30606">
    <property type="entry name" value="LIPID A BIOSYNTHESIS LAUROYL ACYLTRANSFERASE"/>
    <property type="match status" value="1"/>
</dbReference>
<keyword evidence="6" id="KW-0012">Acyltransferase</keyword>
<evidence type="ECO:0000313" key="8">
    <source>
        <dbReference type="EMBL" id="PSL28309.1"/>
    </source>
</evidence>
<feature type="transmembrane region" description="Helical" evidence="7">
    <location>
        <begin position="6"/>
        <end position="37"/>
    </location>
</feature>
<keyword evidence="4 8" id="KW-0808">Transferase</keyword>
<dbReference type="CDD" id="cd07984">
    <property type="entry name" value="LPLAT_LABLAT-like"/>
    <property type="match status" value="1"/>
</dbReference>
<evidence type="ECO:0000256" key="2">
    <source>
        <dbReference type="ARBA" id="ARBA00022475"/>
    </source>
</evidence>
<gene>
    <name evidence="8" type="ORF">CLV42_108228</name>
</gene>
<accession>A0A2P8G2X1</accession>
<evidence type="ECO:0000256" key="5">
    <source>
        <dbReference type="ARBA" id="ARBA00023136"/>
    </source>
</evidence>
<evidence type="ECO:0000313" key="9">
    <source>
        <dbReference type="Proteomes" id="UP000240978"/>
    </source>
</evidence>
<reference evidence="8 9" key="1">
    <citation type="submission" date="2018-03" db="EMBL/GenBank/DDBJ databases">
        <title>Genomic Encyclopedia of Archaeal and Bacterial Type Strains, Phase II (KMG-II): from individual species to whole genera.</title>
        <authorList>
            <person name="Goeker M."/>
        </authorList>
    </citation>
    <scope>NUCLEOTIDE SEQUENCE [LARGE SCALE GENOMIC DNA]</scope>
    <source>
        <strain evidence="8 9">DSM 18107</strain>
    </source>
</reference>
<keyword evidence="2" id="KW-1003">Cell membrane</keyword>
<organism evidence="8 9">
    <name type="scientific">Chitinophaga ginsengisoli</name>
    <dbReference type="NCBI Taxonomy" id="363837"/>
    <lineage>
        <taxon>Bacteria</taxon>
        <taxon>Pseudomonadati</taxon>
        <taxon>Bacteroidota</taxon>
        <taxon>Chitinophagia</taxon>
        <taxon>Chitinophagales</taxon>
        <taxon>Chitinophagaceae</taxon>
        <taxon>Chitinophaga</taxon>
    </lineage>
</organism>
<dbReference type="GO" id="GO:0009247">
    <property type="term" value="P:glycolipid biosynthetic process"/>
    <property type="evidence" value="ECO:0007669"/>
    <property type="project" value="UniProtKB-ARBA"/>
</dbReference>
<keyword evidence="5 7" id="KW-0472">Membrane</keyword>
<comment type="caution">
    <text evidence="8">The sequence shown here is derived from an EMBL/GenBank/DDBJ whole genome shotgun (WGS) entry which is preliminary data.</text>
</comment>
<keyword evidence="7" id="KW-0812">Transmembrane</keyword>
<sequence length="302" mass="35456">MLTYYFVLPFIYLISLLPFPLFYGVCDVMFLLLYYVIGYRKKVVLQNLQNAFPDKSAKEIEQIRRRFYRYFCDLLLETFKTLTISRAAAVRRCKLTPEAQTLFDRYAAENRSIMIVMGHYGNWEWAGNTFSLQGKHHLYVVYHPLSNKYFNGLMYRMRTRFGTGLISMKDTFRDMVAHKSELDATAFIADQTPAPNNAYWTTFLNQDTPVFQGTEKIARKMNYPVVYVQVQRVKRGYYEISARTLFDEPAATKDGEITTAHTLALEQDICAHPEFWLWSHRRWKHKRPEAAKQPADRQVAAV</sequence>
<comment type="subcellular location">
    <subcellularLocation>
        <location evidence="1">Cell inner membrane</location>
    </subcellularLocation>
</comment>
<dbReference type="GO" id="GO:0016746">
    <property type="term" value="F:acyltransferase activity"/>
    <property type="evidence" value="ECO:0007669"/>
    <property type="project" value="UniProtKB-KW"/>
</dbReference>
<evidence type="ECO:0000256" key="1">
    <source>
        <dbReference type="ARBA" id="ARBA00004533"/>
    </source>
</evidence>
<dbReference type="AlphaFoldDB" id="A0A2P8G2X1"/>
<dbReference type="Pfam" id="PF03279">
    <property type="entry name" value="Lip_A_acyltrans"/>
    <property type="match status" value="1"/>
</dbReference>
<dbReference type="GO" id="GO:0005886">
    <property type="term" value="C:plasma membrane"/>
    <property type="evidence" value="ECO:0007669"/>
    <property type="project" value="UniProtKB-SubCell"/>
</dbReference>
<keyword evidence="9" id="KW-1185">Reference proteome</keyword>
<proteinExistence type="predicted"/>
<keyword evidence="3" id="KW-0997">Cell inner membrane</keyword>
<dbReference type="EMBL" id="PYGK01000008">
    <property type="protein sequence ID" value="PSL28309.1"/>
    <property type="molecule type" value="Genomic_DNA"/>
</dbReference>